<reference evidence="3 4" key="1">
    <citation type="submission" date="2024-01" db="EMBL/GenBank/DDBJ databases">
        <title>Genome assemblies of Stephania.</title>
        <authorList>
            <person name="Yang L."/>
        </authorList>
    </citation>
    <scope>NUCLEOTIDE SEQUENCE [LARGE SCALE GENOMIC DNA]</scope>
    <source>
        <strain evidence="3">JXDWG</strain>
        <tissue evidence="3">Leaf</tissue>
    </source>
</reference>
<dbReference type="InterPro" id="IPR050898">
    <property type="entry name" value="Plant_acyltransferase"/>
</dbReference>
<dbReference type="Gene3D" id="3.30.559.10">
    <property type="entry name" value="Chloramphenicol acetyltransferase-like domain"/>
    <property type="match status" value="2"/>
</dbReference>
<evidence type="ECO:0000313" key="4">
    <source>
        <dbReference type="Proteomes" id="UP001419268"/>
    </source>
</evidence>
<sequence length="473" mass="52640">MACTLEFLVTVGEPQLLRPETSCPREFKYLSNIDDQIGLRNHIPFVHFYPPSKVMNDTNSSGNSNSNRSKNIVDVIRMGVSKALVHYYPIAGKLRNGEKGKLAVDCCGEGVIFREADANVTLEELQRITNNGGLKPPFPQWEKLLVDDVWGCNFITDSPLLRMQVTRLACRGFVLAYTFNHCVCDAYGALQFVTAVSEFARNFNRNAPNTIPSWGRELLKPRNPPIISYPHPEYDLDYSPDAPLSDEPDFKRLEQTSVFFSKFDVSALKRKINDDKCATFDVIAACLWRARTKTIIHPETVTKLLFPVDTRFRYKPELPPGYYGSAVVFPRAATKAKTLVSEPLRYAAGLISEVKKGVVGDEYRMSVLDLIEGNGRRGFCRESAFVVSDMSRLRFAEVDFGWGPAVYGGPARAGTGHVPGMVTSVIGHKDGERGVEGLLALVSLPSHALELFHEEVRREISGYDHGVIVASAL</sequence>
<comment type="caution">
    <text evidence="3">The sequence shown here is derived from an EMBL/GenBank/DDBJ whole genome shotgun (WGS) entry which is preliminary data.</text>
</comment>
<evidence type="ECO:0008006" key="5">
    <source>
        <dbReference type="Google" id="ProtNLM"/>
    </source>
</evidence>
<evidence type="ECO:0000256" key="1">
    <source>
        <dbReference type="ARBA" id="ARBA00009861"/>
    </source>
</evidence>
<dbReference type="PANTHER" id="PTHR31147:SF66">
    <property type="entry name" value="OS05G0315700 PROTEIN"/>
    <property type="match status" value="1"/>
</dbReference>
<evidence type="ECO:0000313" key="3">
    <source>
        <dbReference type="EMBL" id="KAK9106115.1"/>
    </source>
</evidence>
<evidence type="ECO:0000256" key="2">
    <source>
        <dbReference type="ARBA" id="ARBA00022679"/>
    </source>
</evidence>
<organism evidence="3 4">
    <name type="scientific">Stephania cephalantha</name>
    <dbReference type="NCBI Taxonomy" id="152367"/>
    <lineage>
        <taxon>Eukaryota</taxon>
        <taxon>Viridiplantae</taxon>
        <taxon>Streptophyta</taxon>
        <taxon>Embryophyta</taxon>
        <taxon>Tracheophyta</taxon>
        <taxon>Spermatophyta</taxon>
        <taxon>Magnoliopsida</taxon>
        <taxon>Ranunculales</taxon>
        <taxon>Menispermaceae</taxon>
        <taxon>Menispermoideae</taxon>
        <taxon>Cissampelideae</taxon>
        <taxon>Stephania</taxon>
    </lineage>
</organism>
<dbReference type="PANTHER" id="PTHR31147">
    <property type="entry name" value="ACYL TRANSFERASE 4"/>
    <property type="match status" value="1"/>
</dbReference>
<dbReference type="Pfam" id="PF02458">
    <property type="entry name" value="Transferase"/>
    <property type="match status" value="1"/>
</dbReference>
<protein>
    <recommendedName>
        <fullName evidence="5">Benzyl alcohol O-benzoyltransferase</fullName>
    </recommendedName>
</protein>
<proteinExistence type="inferred from homology"/>
<dbReference type="EMBL" id="JBBNAG010000009">
    <property type="protein sequence ID" value="KAK9106115.1"/>
    <property type="molecule type" value="Genomic_DNA"/>
</dbReference>
<keyword evidence="4" id="KW-1185">Reference proteome</keyword>
<dbReference type="InterPro" id="IPR023213">
    <property type="entry name" value="CAT-like_dom_sf"/>
</dbReference>
<dbReference type="AlphaFoldDB" id="A0AAP0F8W2"/>
<accession>A0AAP0F8W2</accession>
<dbReference type="GO" id="GO:0016740">
    <property type="term" value="F:transferase activity"/>
    <property type="evidence" value="ECO:0007669"/>
    <property type="project" value="UniProtKB-KW"/>
</dbReference>
<gene>
    <name evidence="3" type="ORF">Scep_022959</name>
</gene>
<comment type="similarity">
    <text evidence="1">Belongs to the plant acyltransferase family.</text>
</comment>
<keyword evidence="2" id="KW-0808">Transferase</keyword>
<name>A0AAP0F8W2_9MAGN</name>
<dbReference type="Proteomes" id="UP001419268">
    <property type="component" value="Unassembled WGS sequence"/>
</dbReference>